<organism evidence="3">
    <name type="scientific">Melampsora larici-populina (strain 98AG31 / pathotype 3-4-7)</name>
    <name type="common">Poplar leaf rust fungus</name>
    <dbReference type="NCBI Taxonomy" id="747676"/>
    <lineage>
        <taxon>Eukaryota</taxon>
        <taxon>Fungi</taxon>
        <taxon>Dikarya</taxon>
        <taxon>Basidiomycota</taxon>
        <taxon>Pucciniomycotina</taxon>
        <taxon>Pucciniomycetes</taxon>
        <taxon>Pucciniales</taxon>
        <taxon>Melampsoraceae</taxon>
        <taxon>Melampsora</taxon>
    </lineage>
</organism>
<feature type="compositionally biased region" description="Basic residues" evidence="1">
    <location>
        <begin position="341"/>
        <end position="350"/>
    </location>
</feature>
<name>F4SBZ9_MELLP</name>
<dbReference type="RefSeq" id="XP_007418903.1">
    <property type="nucleotide sequence ID" value="XM_007418841.1"/>
</dbReference>
<dbReference type="OrthoDB" id="2379842at2759"/>
<dbReference type="EMBL" id="GL883197">
    <property type="protein sequence ID" value="EGF97828.1"/>
    <property type="molecule type" value="Genomic_DNA"/>
</dbReference>
<dbReference type="AlphaFoldDB" id="F4SBZ9"/>
<accession>F4SBZ9</accession>
<evidence type="ECO:0000313" key="2">
    <source>
        <dbReference type="EMBL" id="EGF97828.1"/>
    </source>
</evidence>
<dbReference type="InParanoid" id="F4SBZ9"/>
<dbReference type="VEuPathDB" id="FungiDB:MELLADRAFT_114051"/>
<reference evidence="3" key="1">
    <citation type="journal article" date="2011" name="Proc. Natl. Acad. Sci. U.S.A.">
        <title>Obligate biotrophy features unraveled by the genomic analysis of rust fungi.</title>
        <authorList>
            <person name="Duplessis S."/>
            <person name="Cuomo C.A."/>
            <person name="Lin Y.-C."/>
            <person name="Aerts A."/>
            <person name="Tisserant E."/>
            <person name="Veneault-Fourrey C."/>
            <person name="Joly D.L."/>
            <person name="Hacquard S."/>
            <person name="Amselem J."/>
            <person name="Cantarel B.L."/>
            <person name="Chiu R."/>
            <person name="Coutinho P.M."/>
            <person name="Feau N."/>
            <person name="Field M."/>
            <person name="Frey P."/>
            <person name="Gelhaye E."/>
            <person name="Goldberg J."/>
            <person name="Grabherr M.G."/>
            <person name="Kodira C.D."/>
            <person name="Kohler A."/>
            <person name="Kuees U."/>
            <person name="Lindquist E.A."/>
            <person name="Lucas S.M."/>
            <person name="Mago R."/>
            <person name="Mauceli E."/>
            <person name="Morin E."/>
            <person name="Murat C."/>
            <person name="Pangilinan J.L."/>
            <person name="Park R."/>
            <person name="Pearson M."/>
            <person name="Quesneville H."/>
            <person name="Rouhier N."/>
            <person name="Sakthikumar S."/>
            <person name="Salamov A.A."/>
            <person name="Schmutz J."/>
            <person name="Selles B."/>
            <person name="Shapiro H."/>
            <person name="Tanguay P."/>
            <person name="Tuskan G.A."/>
            <person name="Henrissat B."/>
            <person name="Van de Peer Y."/>
            <person name="Rouze P."/>
            <person name="Ellis J.G."/>
            <person name="Dodds P.N."/>
            <person name="Schein J.E."/>
            <person name="Zhong S."/>
            <person name="Hamelin R.C."/>
            <person name="Grigoriev I.V."/>
            <person name="Szabo L.J."/>
            <person name="Martin F."/>
        </authorList>
    </citation>
    <scope>NUCLEOTIDE SEQUENCE [LARGE SCALE GENOMIC DNA]</scope>
    <source>
        <strain evidence="3">98AG31 / pathotype 3-4-7</strain>
    </source>
</reference>
<evidence type="ECO:0000313" key="3">
    <source>
        <dbReference type="Proteomes" id="UP000001072"/>
    </source>
</evidence>
<protein>
    <submittedName>
        <fullName evidence="2">Uncharacterized protein</fullName>
    </submittedName>
</protein>
<dbReference type="KEGG" id="mlr:MELLADRAFT_114051"/>
<dbReference type="HOGENOM" id="CLU_763081_0_0_1"/>
<sequence length="363" mass="41458">MYFPFILRSPPYQSTIVVLSMEAEEYTLPVPNTIEIKHKDCRKMDDYVMSFPATQHGYRMRIGHSQPKSSPVSTYECYRSGYPKGQPAALGTTKSLRIGCPLELTTRYIYSTSSWILIHTHVGHNHPPDPSVKPRKRHIDPKAPPILAPGVVWDASDGPTSTPVQDQDQEQQPLALVSNQYIVPPLQDEWLAIRQSMQETIITMPNILTPRALPEPRDEALARLATTKKNVIHEQKYWLTMPGWGGIIATTFNRPVIYYEPGISNNRIFFPYHTSPNLTPPIVIIYADFHFASALLDFTLDRLPVPRVCPTWQRFATAKASIWLDDWKSLIQLHADFLNNRKPRTRRNPKDKKVPQEPTVVSD</sequence>
<dbReference type="GeneID" id="18925194"/>
<feature type="region of interest" description="Disordered" evidence="1">
    <location>
        <begin position="341"/>
        <end position="363"/>
    </location>
</feature>
<evidence type="ECO:0000256" key="1">
    <source>
        <dbReference type="SAM" id="MobiDB-lite"/>
    </source>
</evidence>
<keyword evidence="3" id="KW-1185">Reference proteome</keyword>
<dbReference type="Proteomes" id="UP000001072">
    <property type="component" value="Unassembled WGS sequence"/>
</dbReference>
<proteinExistence type="predicted"/>
<gene>
    <name evidence="2" type="ORF">MELLADRAFT_114051</name>
</gene>